<evidence type="ECO:0000313" key="3">
    <source>
        <dbReference type="EMBL" id="NGY58316.1"/>
    </source>
</evidence>
<dbReference type="EMBL" id="JAAMPJ010000001">
    <property type="protein sequence ID" value="NGY58316.1"/>
    <property type="molecule type" value="Genomic_DNA"/>
</dbReference>
<keyword evidence="4" id="KW-1185">Reference proteome</keyword>
<sequence length="193" mass="19866">MIRLLGAVGLVVALASCTTQPRATPPSTTSTAASTGTTGTTTVTTTSPRIDTPRNVASVDPCTLFTEKDLTKYKYGPFSVPPAPYEQIPGTCAATFGTGAPDDLVVLVGVLPRAYDAEKAANPGGHQGLIEGHHVWFSCGGDAAQVSCAAWAAVAPEHSLSVSLGQKGGNESRLLLNTQSLITDVLTRMPKAS</sequence>
<protein>
    <recommendedName>
        <fullName evidence="5">DUF3558 domain-containing protein</fullName>
    </recommendedName>
</protein>
<organism evidence="3 4">
    <name type="scientific">Lentzea alba</name>
    <dbReference type="NCBI Taxonomy" id="2714351"/>
    <lineage>
        <taxon>Bacteria</taxon>
        <taxon>Bacillati</taxon>
        <taxon>Actinomycetota</taxon>
        <taxon>Actinomycetes</taxon>
        <taxon>Pseudonocardiales</taxon>
        <taxon>Pseudonocardiaceae</taxon>
        <taxon>Lentzea</taxon>
    </lineage>
</organism>
<keyword evidence="2" id="KW-0732">Signal</keyword>
<dbReference type="PROSITE" id="PS51257">
    <property type="entry name" value="PROKAR_LIPOPROTEIN"/>
    <property type="match status" value="1"/>
</dbReference>
<dbReference type="Proteomes" id="UP000481360">
    <property type="component" value="Unassembled WGS sequence"/>
</dbReference>
<reference evidence="3 4" key="1">
    <citation type="submission" date="2020-03" db="EMBL/GenBank/DDBJ databases">
        <title>Isolation and identification of active actinomycetes.</title>
        <authorList>
            <person name="Sun X."/>
        </authorList>
    </citation>
    <scope>NUCLEOTIDE SEQUENCE [LARGE SCALE GENOMIC DNA]</scope>
    <source>
        <strain evidence="3 4">NEAU-D13</strain>
    </source>
</reference>
<dbReference type="AlphaFoldDB" id="A0A7C9VQM0"/>
<feature type="compositionally biased region" description="Low complexity" evidence="1">
    <location>
        <begin position="19"/>
        <end position="48"/>
    </location>
</feature>
<dbReference type="RefSeq" id="WP_166044345.1">
    <property type="nucleotide sequence ID" value="NZ_JAAMPJ010000001.1"/>
</dbReference>
<accession>A0A7C9VQM0</accession>
<name>A0A7C9VQM0_9PSEU</name>
<evidence type="ECO:0000256" key="2">
    <source>
        <dbReference type="SAM" id="SignalP"/>
    </source>
</evidence>
<gene>
    <name evidence="3" type="ORF">G7043_05130</name>
</gene>
<feature type="signal peptide" evidence="2">
    <location>
        <begin position="1"/>
        <end position="23"/>
    </location>
</feature>
<evidence type="ECO:0008006" key="5">
    <source>
        <dbReference type="Google" id="ProtNLM"/>
    </source>
</evidence>
<feature type="region of interest" description="Disordered" evidence="1">
    <location>
        <begin position="19"/>
        <end position="50"/>
    </location>
</feature>
<proteinExistence type="predicted"/>
<feature type="chain" id="PRO_5028962803" description="DUF3558 domain-containing protein" evidence="2">
    <location>
        <begin position="24"/>
        <end position="193"/>
    </location>
</feature>
<evidence type="ECO:0000313" key="4">
    <source>
        <dbReference type="Proteomes" id="UP000481360"/>
    </source>
</evidence>
<comment type="caution">
    <text evidence="3">The sequence shown here is derived from an EMBL/GenBank/DDBJ whole genome shotgun (WGS) entry which is preliminary data.</text>
</comment>
<evidence type="ECO:0000256" key="1">
    <source>
        <dbReference type="SAM" id="MobiDB-lite"/>
    </source>
</evidence>